<dbReference type="EMBL" id="MU394328">
    <property type="protein sequence ID" value="KAI6085144.1"/>
    <property type="molecule type" value="Genomic_DNA"/>
</dbReference>
<evidence type="ECO:0000313" key="2">
    <source>
        <dbReference type="Proteomes" id="UP001497680"/>
    </source>
</evidence>
<keyword evidence="2" id="KW-1185">Reference proteome</keyword>
<sequence>MQYKNIFTLALASVASAQSASLTDAIGSQGALSSLAALLGSNSEIINMLSNLQNITILAPSNDALDSVNSDNIGMLTNSAYLQALLSYHVLNGTYYNTTFSNESMFIPTALMNETYTNVTGGQVVEARLYDNNVTFFSALKENATIVTPNLNFTGGTIHIINSLLAIPQNLSETLSNANLTAAEGAISTADLTNSVSETHDVTIFAPNNDAFNAIGSVVGNLSSDDLSSIVGYHVVNGSVAYSTQLENSTLTTVNGQNITITVVNGTVYVNSAKVTVPDILLSNGVVHVIDQVLNPDNASATPNVTATSATAAFTDASTGTAGVPFTSGVTTPTTTYPAATSAGGSAESSSSSGLAMPMKTGAVGAAALFGGAAIFASL</sequence>
<organism evidence="1 2">
    <name type="scientific">Hypoxylon rubiginosum</name>
    <dbReference type="NCBI Taxonomy" id="110542"/>
    <lineage>
        <taxon>Eukaryota</taxon>
        <taxon>Fungi</taxon>
        <taxon>Dikarya</taxon>
        <taxon>Ascomycota</taxon>
        <taxon>Pezizomycotina</taxon>
        <taxon>Sordariomycetes</taxon>
        <taxon>Xylariomycetidae</taxon>
        <taxon>Xylariales</taxon>
        <taxon>Hypoxylaceae</taxon>
        <taxon>Hypoxylon</taxon>
    </lineage>
</organism>
<reference evidence="1 2" key="1">
    <citation type="journal article" date="2022" name="New Phytol.">
        <title>Ecological generalism drives hyperdiversity of secondary metabolite gene clusters in xylarialean endophytes.</title>
        <authorList>
            <person name="Franco M.E.E."/>
            <person name="Wisecaver J.H."/>
            <person name="Arnold A.E."/>
            <person name="Ju Y.M."/>
            <person name="Slot J.C."/>
            <person name="Ahrendt S."/>
            <person name="Moore L.P."/>
            <person name="Eastman K.E."/>
            <person name="Scott K."/>
            <person name="Konkel Z."/>
            <person name="Mondo S.J."/>
            <person name="Kuo A."/>
            <person name="Hayes R.D."/>
            <person name="Haridas S."/>
            <person name="Andreopoulos B."/>
            <person name="Riley R."/>
            <person name="LaButti K."/>
            <person name="Pangilinan J."/>
            <person name="Lipzen A."/>
            <person name="Amirebrahimi M."/>
            <person name="Yan J."/>
            <person name="Adam C."/>
            <person name="Keymanesh K."/>
            <person name="Ng V."/>
            <person name="Louie K."/>
            <person name="Northen T."/>
            <person name="Drula E."/>
            <person name="Henrissat B."/>
            <person name="Hsieh H.M."/>
            <person name="Youens-Clark K."/>
            <person name="Lutzoni F."/>
            <person name="Miadlikowska J."/>
            <person name="Eastwood D.C."/>
            <person name="Hamelin R.C."/>
            <person name="Grigoriev I.V."/>
            <person name="U'Ren J.M."/>
        </authorList>
    </citation>
    <scope>NUCLEOTIDE SEQUENCE [LARGE SCALE GENOMIC DNA]</scope>
    <source>
        <strain evidence="1 2">ER1909</strain>
    </source>
</reference>
<evidence type="ECO:0000313" key="1">
    <source>
        <dbReference type="EMBL" id="KAI6085144.1"/>
    </source>
</evidence>
<accession>A0ACC0CXG3</accession>
<comment type="caution">
    <text evidence="1">The sequence shown here is derived from an EMBL/GenBank/DDBJ whole genome shotgun (WGS) entry which is preliminary data.</text>
</comment>
<proteinExistence type="predicted"/>
<dbReference type="Proteomes" id="UP001497680">
    <property type="component" value="Unassembled WGS sequence"/>
</dbReference>
<name>A0ACC0CXG3_9PEZI</name>
<protein>
    <submittedName>
        <fullName evidence="1">FAS1 domain-containing protein</fullName>
    </submittedName>
</protein>
<gene>
    <name evidence="1" type="ORF">F4821DRAFT_153542</name>
</gene>